<reference evidence="1 2" key="1">
    <citation type="submission" date="2016-11" db="EMBL/GenBank/DDBJ databases">
        <authorList>
            <person name="Jaros S."/>
            <person name="Januszkiewicz K."/>
            <person name="Wedrychowicz H."/>
        </authorList>
    </citation>
    <scope>NUCLEOTIDE SEQUENCE [LARGE SCALE GENOMIC DNA]</scope>
    <source>
        <strain evidence="1 2">DSM 3090</strain>
    </source>
</reference>
<gene>
    <name evidence="1" type="ORF">SAMN02745248_02450</name>
</gene>
<evidence type="ECO:0000313" key="2">
    <source>
        <dbReference type="Proteomes" id="UP000183952"/>
    </source>
</evidence>
<dbReference type="STRING" id="1121331.SAMN02745248_02450"/>
<evidence type="ECO:0000313" key="1">
    <source>
        <dbReference type="EMBL" id="SHK39495.1"/>
    </source>
</evidence>
<evidence type="ECO:0008006" key="3">
    <source>
        <dbReference type="Google" id="ProtNLM"/>
    </source>
</evidence>
<name>A0A1M6S455_9CLOT</name>
<dbReference type="EMBL" id="FRAD01000025">
    <property type="protein sequence ID" value="SHK39495.1"/>
    <property type="molecule type" value="Genomic_DNA"/>
</dbReference>
<sequence>MNKLKLKSFMVLNCDTLETLSKALGITTVTLCYKMNEYKGSEFKQSEIASIKERYNLTPKEIEEIFFN</sequence>
<protein>
    <recommendedName>
        <fullName evidence="3">Cro/C1-type HTH DNA-binding domain-containing protein</fullName>
    </recommendedName>
</protein>
<proteinExistence type="predicted"/>
<keyword evidence="2" id="KW-1185">Reference proteome</keyword>
<dbReference type="Proteomes" id="UP000183952">
    <property type="component" value="Unassembled WGS sequence"/>
</dbReference>
<organism evidence="1 2">
    <name type="scientific">Hathewaya proteolytica DSM 3090</name>
    <dbReference type="NCBI Taxonomy" id="1121331"/>
    <lineage>
        <taxon>Bacteria</taxon>
        <taxon>Bacillati</taxon>
        <taxon>Bacillota</taxon>
        <taxon>Clostridia</taxon>
        <taxon>Eubacteriales</taxon>
        <taxon>Clostridiaceae</taxon>
        <taxon>Hathewaya</taxon>
    </lineage>
</organism>
<dbReference type="AlphaFoldDB" id="A0A1M6S455"/>
<dbReference type="OrthoDB" id="2339919at2"/>
<dbReference type="RefSeq" id="WP_072904354.1">
    <property type="nucleotide sequence ID" value="NZ_FRAD01000025.1"/>
</dbReference>
<accession>A0A1M6S455</accession>